<keyword evidence="1" id="KW-0175">Coiled coil</keyword>
<sequence>MSKIIPGVKMEKQRKGVAKNIDDCQIPECIARQNRYRDLADANLPLRNHYEELETQMERAVKKFSMMEKANKVVESANEKLQQQLDSLKGRSSILDVEVSQGQKVNSELKKKLAGLESEIGTLRAQAEERRIQREQAERSSSVEVVFGPRKFPPCPDSNEVAALSNWHTEQNANDPLSASRRQERRVRRSIKNLL</sequence>
<organism evidence="2">
    <name type="scientific">Octactis speculum</name>
    <dbReference type="NCBI Taxonomy" id="3111310"/>
    <lineage>
        <taxon>Eukaryota</taxon>
        <taxon>Sar</taxon>
        <taxon>Stramenopiles</taxon>
        <taxon>Ochrophyta</taxon>
        <taxon>Dictyochophyceae</taxon>
        <taxon>Dictyochales</taxon>
        <taxon>Dictyochaceae</taxon>
        <taxon>Octactis</taxon>
    </lineage>
</organism>
<name>A0A7S2HP01_9STRA</name>
<evidence type="ECO:0000313" key="2">
    <source>
        <dbReference type="EMBL" id="CAD9495821.1"/>
    </source>
</evidence>
<proteinExistence type="predicted"/>
<dbReference type="EMBL" id="HBGS01063032">
    <property type="protein sequence ID" value="CAD9495821.1"/>
    <property type="molecule type" value="Transcribed_RNA"/>
</dbReference>
<feature type="coiled-coil region" evidence="1">
    <location>
        <begin position="50"/>
        <end position="126"/>
    </location>
</feature>
<protein>
    <submittedName>
        <fullName evidence="2">Uncharacterized protein</fullName>
    </submittedName>
</protein>
<reference evidence="2" key="1">
    <citation type="submission" date="2021-01" db="EMBL/GenBank/DDBJ databases">
        <authorList>
            <person name="Corre E."/>
            <person name="Pelletier E."/>
            <person name="Niang G."/>
            <person name="Scheremetjew M."/>
            <person name="Finn R."/>
            <person name="Kale V."/>
            <person name="Holt S."/>
            <person name="Cochrane G."/>
            <person name="Meng A."/>
            <person name="Brown T."/>
            <person name="Cohen L."/>
        </authorList>
    </citation>
    <scope>NUCLEOTIDE SEQUENCE</scope>
    <source>
        <strain evidence="2">CCMP1381</strain>
    </source>
</reference>
<evidence type="ECO:0000256" key="1">
    <source>
        <dbReference type="SAM" id="Coils"/>
    </source>
</evidence>
<dbReference type="AlphaFoldDB" id="A0A7S2HP01"/>
<accession>A0A7S2HP01</accession>
<gene>
    <name evidence="2" type="ORF">DSPE1174_LOCUS32822</name>
</gene>